<evidence type="ECO:0008006" key="4">
    <source>
        <dbReference type="Google" id="ProtNLM"/>
    </source>
</evidence>
<dbReference type="InterPro" id="IPR036365">
    <property type="entry name" value="PGBD-like_sf"/>
</dbReference>
<accession>A0A3M2J4J3</accession>
<evidence type="ECO:0000313" key="3">
    <source>
        <dbReference type="Proteomes" id="UP000269289"/>
    </source>
</evidence>
<proteinExistence type="predicted"/>
<dbReference type="EMBL" id="RFFI01000083">
    <property type="protein sequence ID" value="RMI07006.1"/>
    <property type="molecule type" value="Genomic_DNA"/>
</dbReference>
<gene>
    <name evidence="2" type="ORF">EBM89_14205</name>
</gene>
<keyword evidence="3" id="KW-1185">Reference proteome</keyword>
<dbReference type="RefSeq" id="WP_122150072.1">
    <property type="nucleotide sequence ID" value="NZ_RFFI01000083.1"/>
</dbReference>
<protein>
    <recommendedName>
        <fullName evidence="4">Peptidoglycan binding-like domain-containing protein</fullName>
    </recommendedName>
</protein>
<dbReference type="SUPFAM" id="SSF47090">
    <property type="entry name" value="PGBD-like"/>
    <property type="match status" value="1"/>
</dbReference>
<feature type="region of interest" description="Disordered" evidence="1">
    <location>
        <begin position="173"/>
        <end position="195"/>
    </location>
</feature>
<dbReference type="PROSITE" id="PS51257">
    <property type="entry name" value="PROKAR_LIPOPROTEIN"/>
    <property type="match status" value="1"/>
</dbReference>
<dbReference type="InterPro" id="IPR036366">
    <property type="entry name" value="PGBDSf"/>
</dbReference>
<name>A0A3M2J4J3_9CELL</name>
<evidence type="ECO:0000256" key="1">
    <source>
        <dbReference type="SAM" id="MobiDB-lite"/>
    </source>
</evidence>
<reference evidence="2 3" key="1">
    <citation type="submission" date="2018-10" db="EMBL/GenBank/DDBJ databases">
        <title>Isolation, diversity and antifungal activity of actinobacteria from wheat.</title>
        <authorList>
            <person name="Han C."/>
        </authorList>
    </citation>
    <scope>NUCLEOTIDE SEQUENCE [LARGE SCALE GENOMIC DNA]</scope>
    <source>
        <strain evidence="2 3">NEAU-YY56</strain>
    </source>
</reference>
<comment type="caution">
    <text evidence="2">The sequence shown here is derived from an EMBL/GenBank/DDBJ whole genome shotgun (WGS) entry which is preliminary data.</text>
</comment>
<organism evidence="2 3">
    <name type="scientific">Cellulomonas triticagri</name>
    <dbReference type="NCBI Taxonomy" id="2483352"/>
    <lineage>
        <taxon>Bacteria</taxon>
        <taxon>Bacillati</taxon>
        <taxon>Actinomycetota</taxon>
        <taxon>Actinomycetes</taxon>
        <taxon>Micrococcales</taxon>
        <taxon>Cellulomonadaceae</taxon>
        <taxon>Cellulomonas</taxon>
    </lineage>
</organism>
<dbReference type="Gene3D" id="1.10.101.10">
    <property type="entry name" value="PGBD-like superfamily/PGBD"/>
    <property type="match status" value="1"/>
</dbReference>
<dbReference type="AlphaFoldDB" id="A0A3M2J4J3"/>
<sequence>MSVRRGIISVLVLVLACGASWMAASRLESPDQVAARALAPEPVPVTAALRHGFVHPPVTMQVTAELDRTWSVGSPTEGVVTAVGVAPGDELLAGQVPLRVNGRPVFALPGPFALYRDMRVGDEGDDVAALQSALGAAGFGVGRDREGVFGNGTLQALTRLYRSAGHALPMAEELGTRGGAPGDDRASDGSAGAEAPVPVREVPFLPRAEVLMVDELPAVVQSVGAVGLTVSTEDDLLRLGSGPTALVAELPVGSSGGLGVGASGAFTAADDGPGAAQVIAIDPAPEAGIVRVRLHTPDAVTVGASYVLTFDNPAAEPSARLLAPVSAVVDRGGRSYLYVRSRGGFEEIEVVVQEAVGGLAAIKVVGGVVEPLEGTMVRVGDDGVGPQ</sequence>
<dbReference type="Proteomes" id="UP000269289">
    <property type="component" value="Unassembled WGS sequence"/>
</dbReference>
<evidence type="ECO:0000313" key="2">
    <source>
        <dbReference type="EMBL" id="RMI07006.1"/>
    </source>
</evidence>
<dbReference type="OrthoDB" id="3268648at2"/>